<dbReference type="PANTHER" id="PTHR36113:SF6">
    <property type="entry name" value="FOSFOMYCIN RESISTANCE PROTEIN FOSX"/>
    <property type="match status" value="1"/>
</dbReference>
<dbReference type="EMBL" id="PGUY01000042">
    <property type="protein sequence ID" value="PLT29320.1"/>
    <property type="molecule type" value="Genomic_DNA"/>
</dbReference>
<protein>
    <recommendedName>
        <fullName evidence="2">VOC domain-containing protein</fullName>
    </recommendedName>
</protein>
<proteinExistence type="predicted"/>
<dbReference type="SUPFAM" id="SSF54593">
    <property type="entry name" value="Glyoxalase/Bleomycin resistance protein/Dihydroxybiphenyl dioxygenase"/>
    <property type="match status" value="1"/>
</dbReference>
<evidence type="ECO:0000259" key="2">
    <source>
        <dbReference type="PROSITE" id="PS51819"/>
    </source>
</evidence>
<accession>A0A2N5M4N6</accession>
<dbReference type="RefSeq" id="WP_101643021.1">
    <property type="nucleotide sequence ID" value="NZ_PGUY01000042.1"/>
</dbReference>
<dbReference type="Gene3D" id="3.10.180.10">
    <property type="entry name" value="2,3-Dihydroxybiphenyl 1,2-Dioxygenase, domain 1"/>
    <property type="match status" value="1"/>
</dbReference>
<dbReference type="Proteomes" id="UP000234748">
    <property type="component" value="Unassembled WGS sequence"/>
</dbReference>
<feature type="domain" description="VOC" evidence="2">
    <location>
        <begin position="1"/>
        <end position="127"/>
    </location>
</feature>
<evidence type="ECO:0000313" key="4">
    <source>
        <dbReference type="Proteomes" id="UP000234748"/>
    </source>
</evidence>
<dbReference type="InterPro" id="IPR051332">
    <property type="entry name" value="Fosfomycin_Res_Enzymes"/>
</dbReference>
<dbReference type="AlphaFoldDB" id="A0A2N5M4N6"/>
<sequence length="129" mass="15130">MLHHVEINVSDLSQAAEFWGWLLPELGYELYQTWEKGFSWKHQDTYLVFVQTEEKHLFPPFHRAKTGLNHIAFHGRSTRNVDKLTEKLRGKGIRILYEDKHPFAGGKEHYAVFFEDPDRLKVEVAAPPN</sequence>
<evidence type="ECO:0000256" key="1">
    <source>
        <dbReference type="ARBA" id="ARBA00022723"/>
    </source>
</evidence>
<keyword evidence="4" id="KW-1185">Reference proteome</keyword>
<dbReference type="PANTHER" id="PTHR36113">
    <property type="entry name" value="LYASE, PUTATIVE-RELATED-RELATED"/>
    <property type="match status" value="1"/>
</dbReference>
<dbReference type="PROSITE" id="PS51819">
    <property type="entry name" value="VOC"/>
    <property type="match status" value="1"/>
</dbReference>
<name>A0A2N5M4N6_9BACI</name>
<dbReference type="Pfam" id="PF00903">
    <property type="entry name" value="Glyoxalase"/>
    <property type="match status" value="1"/>
</dbReference>
<dbReference type="CDD" id="cd07242">
    <property type="entry name" value="VOC_BsYqjT"/>
    <property type="match status" value="1"/>
</dbReference>
<keyword evidence="1" id="KW-0479">Metal-binding</keyword>
<reference evidence="3 4" key="1">
    <citation type="submission" date="2017-11" db="EMBL/GenBank/DDBJ databases">
        <title>Comparitive Functional Genomics of Dry Heat Resistant strains isolated from the Viking Spacecraft.</title>
        <authorList>
            <person name="Seuylemezian A."/>
            <person name="Cooper K."/>
            <person name="Vaishampayan P."/>
        </authorList>
    </citation>
    <scope>NUCLEOTIDE SEQUENCE [LARGE SCALE GENOMIC DNA]</scope>
    <source>
        <strain evidence="3 4">V1-29</strain>
    </source>
</reference>
<comment type="caution">
    <text evidence="3">The sequence shown here is derived from an EMBL/GenBank/DDBJ whole genome shotgun (WGS) entry which is preliminary data.</text>
</comment>
<dbReference type="OrthoDB" id="5296884at2"/>
<dbReference type="InterPro" id="IPR004360">
    <property type="entry name" value="Glyas_Fos-R_dOase_dom"/>
</dbReference>
<dbReference type="GO" id="GO:0046872">
    <property type="term" value="F:metal ion binding"/>
    <property type="evidence" value="ECO:0007669"/>
    <property type="project" value="UniProtKB-KW"/>
</dbReference>
<evidence type="ECO:0000313" key="3">
    <source>
        <dbReference type="EMBL" id="PLT29320.1"/>
    </source>
</evidence>
<dbReference type="InterPro" id="IPR029068">
    <property type="entry name" value="Glyas_Bleomycin-R_OHBP_Dase"/>
</dbReference>
<organism evidence="3 4">
    <name type="scientific">Peribacillus deserti</name>
    <dbReference type="NCBI Taxonomy" id="673318"/>
    <lineage>
        <taxon>Bacteria</taxon>
        <taxon>Bacillati</taxon>
        <taxon>Bacillota</taxon>
        <taxon>Bacilli</taxon>
        <taxon>Bacillales</taxon>
        <taxon>Bacillaceae</taxon>
        <taxon>Peribacillus</taxon>
    </lineage>
</organism>
<dbReference type="InterPro" id="IPR037523">
    <property type="entry name" value="VOC_core"/>
</dbReference>
<gene>
    <name evidence="3" type="ORF">CUU66_13445</name>
</gene>